<evidence type="ECO:0000256" key="1">
    <source>
        <dbReference type="ARBA" id="ARBA00010928"/>
    </source>
</evidence>
<evidence type="ECO:0000259" key="7">
    <source>
        <dbReference type="Pfam" id="PF22725"/>
    </source>
</evidence>
<evidence type="ECO:0000256" key="2">
    <source>
        <dbReference type="ARBA" id="ARBA00023002"/>
    </source>
</evidence>
<dbReference type="AlphaFoldDB" id="S8FEV7"/>
<evidence type="ECO:0000259" key="6">
    <source>
        <dbReference type="Pfam" id="PF01408"/>
    </source>
</evidence>
<dbReference type="Pfam" id="PF01408">
    <property type="entry name" value="GFO_IDH_MocA"/>
    <property type="match status" value="1"/>
</dbReference>
<evidence type="ECO:0000256" key="5">
    <source>
        <dbReference type="ARBA" id="ARBA00049233"/>
    </source>
</evidence>
<dbReference type="SUPFAM" id="SSF51735">
    <property type="entry name" value="NAD(P)-binding Rossmann-fold domains"/>
    <property type="match status" value="1"/>
</dbReference>
<dbReference type="Proteomes" id="UP000015241">
    <property type="component" value="Unassembled WGS sequence"/>
</dbReference>
<organism evidence="8 9">
    <name type="scientific">Fomitopsis schrenkii</name>
    <name type="common">Brown rot fungus</name>
    <dbReference type="NCBI Taxonomy" id="2126942"/>
    <lineage>
        <taxon>Eukaryota</taxon>
        <taxon>Fungi</taxon>
        <taxon>Dikarya</taxon>
        <taxon>Basidiomycota</taxon>
        <taxon>Agaricomycotina</taxon>
        <taxon>Agaricomycetes</taxon>
        <taxon>Polyporales</taxon>
        <taxon>Fomitopsis</taxon>
    </lineage>
</organism>
<dbReference type="InParanoid" id="S8FEV7"/>
<name>S8FEV7_FOMSC</name>
<comment type="similarity">
    <text evidence="1">Belongs to the Gfo/Idh/MocA family.</text>
</comment>
<dbReference type="SUPFAM" id="SSF55347">
    <property type="entry name" value="Glyceraldehyde-3-phosphate dehydrogenase-like, C-terminal domain"/>
    <property type="match status" value="1"/>
</dbReference>
<dbReference type="GO" id="GO:0047837">
    <property type="term" value="F:D-xylose 1-dehydrogenase (NADP+) activity"/>
    <property type="evidence" value="ECO:0007669"/>
    <property type="project" value="UniProtKB-EC"/>
</dbReference>
<gene>
    <name evidence="8" type="ORF">FOMPIDRAFT_161902</name>
</gene>
<dbReference type="InterPro" id="IPR055170">
    <property type="entry name" value="GFO_IDH_MocA-like_dom"/>
</dbReference>
<dbReference type="PANTHER" id="PTHR22604">
    <property type="entry name" value="OXIDOREDUCTASES"/>
    <property type="match status" value="1"/>
</dbReference>
<keyword evidence="9" id="KW-1185">Reference proteome</keyword>
<proteinExistence type="inferred from homology"/>
<sequence>MAGILALFSRLQKLSSPPDTPTKLPNALRFGILGAARIAPNALVIPAASHADVVIAAVASRDERKAKGYAKKHKIAAVYYGTGCYQQLLDDPTVDVVYNPLPNGLHYEWTIKALNAGKHVLLEKPAANTSAEAQQMVNLAEKKGLVLLEAVHWSFHPAAQRVKEIIDSGELGKLKNINSDFALPKLPSGLFFLEDDVRFQFELGGGVTMDMGVYPLSAIRYFSSSNLVTVATATAEGFSRDLERIDRAMRAHLLLESSVEADMFIDLGMPGWGPFHLIPRMPKCNLHLALEGGTIGFFNFIMPTAYHSITIEPRGQERRTEKVYGFEEGPGQEWWSTYRYQLEAFVEKVRGRTPQTWPASDEPVKQMQWVESVYAAAGLPA</sequence>
<dbReference type="eggNOG" id="KOG2741">
    <property type="taxonomic scope" value="Eukaryota"/>
</dbReference>
<dbReference type="HOGENOM" id="CLU_023194_5_2_1"/>
<dbReference type="PANTHER" id="PTHR22604:SF105">
    <property type="entry name" value="TRANS-1,2-DIHYDROBENZENE-1,2-DIOL DEHYDROGENASE"/>
    <property type="match status" value="1"/>
</dbReference>
<dbReference type="EMBL" id="KE504152">
    <property type="protein sequence ID" value="EPT00021.1"/>
    <property type="molecule type" value="Genomic_DNA"/>
</dbReference>
<dbReference type="OrthoDB" id="64915at2759"/>
<dbReference type="Gene3D" id="3.40.50.720">
    <property type="entry name" value="NAD(P)-binding Rossmann-like Domain"/>
    <property type="match status" value="1"/>
</dbReference>
<feature type="domain" description="GFO/IDH/MocA-like oxidoreductase" evidence="7">
    <location>
        <begin position="160"/>
        <end position="263"/>
    </location>
</feature>
<protein>
    <recommendedName>
        <fullName evidence="3">D-xylose 1-dehydrogenase (NADP(+), D-xylono-1,5-lactone-forming)</fullName>
        <ecNumber evidence="3">1.1.1.179</ecNumber>
    </recommendedName>
    <alternativeName>
        <fullName evidence="4">D-xylose-NADP dehydrogenase</fullName>
    </alternativeName>
</protein>
<dbReference type="Gene3D" id="3.30.360.10">
    <property type="entry name" value="Dihydrodipicolinate Reductase, domain 2"/>
    <property type="match status" value="1"/>
</dbReference>
<dbReference type="InterPro" id="IPR050984">
    <property type="entry name" value="Gfo/Idh/MocA_domain"/>
</dbReference>
<feature type="domain" description="Gfo/Idh/MocA-like oxidoreductase N-terminal" evidence="6">
    <location>
        <begin position="28"/>
        <end position="147"/>
    </location>
</feature>
<comment type="catalytic activity">
    <reaction evidence="5">
        <text>D-xylose + NADP(+) = D-xylono-1,5-lactone + NADPH + H(+)</text>
        <dbReference type="Rhea" id="RHEA:22000"/>
        <dbReference type="ChEBI" id="CHEBI:15378"/>
        <dbReference type="ChEBI" id="CHEBI:15867"/>
        <dbReference type="ChEBI" id="CHEBI:53455"/>
        <dbReference type="ChEBI" id="CHEBI:57783"/>
        <dbReference type="ChEBI" id="CHEBI:58349"/>
        <dbReference type="EC" id="1.1.1.179"/>
    </reaction>
</comment>
<dbReference type="STRING" id="743788.S8FEV7"/>
<dbReference type="EC" id="1.1.1.179" evidence="3"/>
<evidence type="ECO:0000256" key="4">
    <source>
        <dbReference type="ARBA" id="ARBA00042988"/>
    </source>
</evidence>
<evidence type="ECO:0000256" key="3">
    <source>
        <dbReference type="ARBA" id="ARBA00038984"/>
    </source>
</evidence>
<accession>S8FEV7</accession>
<dbReference type="InterPro" id="IPR036291">
    <property type="entry name" value="NAD(P)-bd_dom_sf"/>
</dbReference>
<dbReference type="Pfam" id="PF22725">
    <property type="entry name" value="GFO_IDH_MocA_C3"/>
    <property type="match status" value="1"/>
</dbReference>
<evidence type="ECO:0000313" key="9">
    <source>
        <dbReference type="Proteomes" id="UP000015241"/>
    </source>
</evidence>
<keyword evidence="2" id="KW-0560">Oxidoreductase</keyword>
<dbReference type="GO" id="GO:0000166">
    <property type="term" value="F:nucleotide binding"/>
    <property type="evidence" value="ECO:0007669"/>
    <property type="project" value="InterPro"/>
</dbReference>
<reference evidence="8 9" key="1">
    <citation type="journal article" date="2012" name="Science">
        <title>The Paleozoic origin of enzymatic lignin decomposition reconstructed from 31 fungal genomes.</title>
        <authorList>
            <person name="Floudas D."/>
            <person name="Binder M."/>
            <person name="Riley R."/>
            <person name="Barry K."/>
            <person name="Blanchette R.A."/>
            <person name="Henrissat B."/>
            <person name="Martinez A.T."/>
            <person name="Otillar R."/>
            <person name="Spatafora J.W."/>
            <person name="Yadav J.S."/>
            <person name="Aerts A."/>
            <person name="Benoit I."/>
            <person name="Boyd A."/>
            <person name="Carlson A."/>
            <person name="Copeland A."/>
            <person name="Coutinho P.M."/>
            <person name="de Vries R.P."/>
            <person name="Ferreira P."/>
            <person name="Findley K."/>
            <person name="Foster B."/>
            <person name="Gaskell J."/>
            <person name="Glotzer D."/>
            <person name="Gorecki P."/>
            <person name="Heitman J."/>
            <person name="Hesse C."/>
            <person name="Hori C."/>
            <person name="Igarashi K."/>
            <person name="Jurgens J.A."/>
            <person name="Kallen N."/>
            <person name="Kersten P."/>
            <person name="Kohler A."/>
            <person name="Kuees U."/>
            <person name="Kumar T.K.A."/>
            <person name="Kuo A."/>
            <person name="LaButti K."/>
            <person name="Larrondo L.F."/>
            <person name="Lindquist E."/>
            <person name="Ling A."/>
            <person name="Lombard V."/>
            <person name="Lucas S."/>
            <person name="Lundell T."/>
            <person name="Martin R."/>
            <person name="McLaughlin D.J."/>
            <person name="Morgenstern I."/>
            <person name="Morin E."/>
            <person name="Murat C."/>
            <person name="Nagy L.G."/>
            <person name="Nolan M."/>
            <person name="Ohm R.A."/>
            <person name="Patyshakuliyeva A."/>
            <person name="Rokas A."/>
            <person name="Ruiz-Duenas F.J."/>
            <person name="Sabat G."/>
            <person name="Salamov A."/>
            <person name="Samejima M."/>
            <person name="Schmutz J."/>
            <person name="Slot J.C."/>
            <person name="St John F."/>
            <person name="Stenlid J."/>
            <person name="Sun H."/>
            <person name="Sun S."/>
            <person name="Syed K."/>
            <person name="Tsang A."/>
            <person name="Wiebenga A."/>
            <person name="Young D."/>
            <person name="Pisabarro A."/>
            <person name="Eastwood D.C."/>
            <person name="Martin F."/>
            <person name="Cullen D."/>
            <person name="Grigoriev I.V."/>
            <person name="Hibbett D.S."/>
        </authorList>
    </citation>
    <scope>NUCLEOTIDE SEQUENCE</scope>
    <source>
        <strain evidence="9">FP-58527</strain>
    </source>
</reference>
<dbReference type="InterPro" id="IPR000683">
    <property type="entry name" value="Gfo/Idh/MocA-like_OxRdtase_N"/>
</dbReference>
<evidence type="ECO:0000313" key="8">
    <source>
        <dbReference type="EMBL" id="EPT00021.1"/>
    </source>
</evidence>